<feature type="transmembrane region" description="Helical" evidence="5">
    <location>
        <begin position="300"/>
        <end position="324"/>
    </location>
</feature>
<keyword evidence="3 5" id="KW-1133">Transmembrane helix</keyword>
<dbReference type="InterPro" id="IPR036259">
    <property type="entry name" value="MFS_trans_sf"/>
</dbReference>
<evidence type="ECO:0000313" key="8">
    <source>
        <dbReference type="Proteomes" id="UP001174694"/>
    </source>
</evidence>
<accession>A0AA38RJV6</accession>
<dbReference type="InterPro" id="IPR020846">
    <property type="entry name" value="MFS_dom"/>
</dbReference>
<keyword evidence="2 5" id="KW-0812">Transmembrane</keyword>
<dbReference type="GO" id="GO:0005886">
    <property type="term" value="C:plasma membrane"/>
    <property type="evidence" value="ECO:0007669"/>
    <property type="project" value="TreeGrafter"/>
</dbReference>
<dbReference type="PROSITE" id="PS50850">
    <property type="entry name" value="MFS"/>
    <property type="match status" value="1"/>
</dbReference>
<sequence>MLFNGSSDDDALTHDLKPWRKYVILFVGSWMTLSATFSSTSLLAATPEISHDLSTTVTIINVTNAFVLIAMGGSCLIWLPLNNIFGRRRAYNGAIFVMLACSIGTAVAPDMESFTATRLLSGFTATYLMVAGQTIIADIFEPVVRGRAVGIYIAGSVSGPGIGPCVGGVIVTFSSWRVIYWVQVAMAGLGLVLSLLLVPDIPHKLDDGYDTKEEVIPSTRKYIEHFNPSRIFKQFLVRDIILVYLTCGLLSATQYGLLTERGGVRLPKDRLNSGLSTLFGILPISVLLYAWGLQKRFGGLALPLVAAFWVGIGLMGTLSGLYTYTAEVSPRERTEVICGKYVVQYTLAAGSTAAIVPLIDAVGVGWSFTILMVLDLLGGLFILIVTGFTLPWRKSDGREDRS</sequence>
<protein>
    <submittedName>
        <fullName evidence="7">Major facilitator superfamily domain, general substrate transporter</fullName>
    </submittedName>
</protein>
<dbReference type="SUPFAM" id="SSF103473">
    <property type="entry name" value="MFS general substrate transporter"/>
    <property type="match status" value="1"/>
</dbReference>
<proteinExistence type="predicted"/>
<organism evidence="7 8">
    <name type="scientific">Pleurostoma richardsiae</name>
    <dbReference type="NCBI Taxonomy" id="41990"/>
    <lineage>
        <taxon>Eukaryota</taxon>
        <taxon>Fungi</taxon>
        <taxon>Dikarya</taxon>
        <taxon>Ascomycota</taxon>
        <taxon>Pezizomycotina</taxon>
        <taxon>Sordariomycetes</taxon>
        <taxon>Sordariomycetidae</taxon>
        <taxon>Calosphaeriales</taxon>
        <taxon>Pleurostomataceae</taxon>
        <taxon>Pleurostoma</taxon>
    </lineage>
</organism>
<feature type="transmembrane region" description="Helical" evidence="5">
    <location>
        <begin position="235"/>
        <end position="255"/>
    </location>
</feature>
<dbReference type="PANTHER" id="PTHR23502">
    <property type="entry name" value="MAJOR FACILITATOR SUPERFAMILY"/>
    <property type="match status" value="1"/>
</dbReference>
<dbReference type="PANTHER" id="PTHR23502:SF152">
    <property type="entry name" value="MAJOR FACILITATOR SUPERFAMILY (MFS) PROFILE DOMAIN-CONTAINING PROTEIN-RELATED"/>
    <property type="match status" value="1"/>
</dbReference>
<evidence type="ECO:0000256" key="5">
    <source>
        <dbReference type="SAM" id="Phobius"/>
    </source>
</evidence>
<dbReference type="AlphaFoldDB" id="A0AA38RJV6"/>
<name>A0AA38RJV6_9PEZI</name>
<comment type="subcellular location">
    <subcellularLocation>
        <location evidence="1">Membrane</location>
        <topology evidence="1">Multi-pass membrane protein</topology>
    </subcellularLocation>
</comment>
<dbReference type="Gene3D" id="1.20.1250.20">
    <property type="entry name" value="MFS general substrate transporter like domains"/>
    <property type="match status" value="1"/>
</dbReference>
<feature type="domain" description="Major facilitator superfamily (MFS) profile" evidence="6">
    <location>
        <begin position="24"/>
        <end position="402"/>
    </location>
</feature>
<feature type="transmembrane region" description="Helical" evidence="5">
    <location>
        <begin position="179"/>
        <end position="198"/>
    </location>
</feature>
<evidence type="ECO:0000256" key="1">
    <source>
        <dbReference type="ARBA" id="ARBA00004141"/>
    </source>
</evidence>
<feature type="transmembrane region" description="Helical" evidence="5">
    <location>
        <begin position="22"/>
        <end position="45"/>
    </location>
</feature>
<gene>
    <name evidence="7" type="ORF">NKR23_g8513</name>
</gene>
<evidence type="ECO:0000259" key="6">
    <source>
        <dbReference type="PROSITE" id="PS50850"/>
    </source>
</evidence>
<dbReference type="InterPro" id="IPR011701">
    <property type="entry name" value="MFS"/>
</dbReference>
<feature type="transmembrane region" description="Helical" evidence="5">
    <location>
        <begin position="120"/>
        <end position="140"/>
    </location>
</feature>
<comment type="caution">
    <text evidence="7">The sequence shown here is derived from an EMBL/GenBank/DDBJ whole genome shotgun (WGS) entry which is preliminary data.</text>
</comment>
<evidence type="ECO:0000256" key="4">
    <source>
        <dbReference type="ARBA" id="ARBA00023136"/>
    </source>
</evidence>
<evidence type="ECO:0000313" key="7">
    <source>
        <dbReference type="EMBL" id="KAJ9138399.1"/>
    </source>
</evidence>
<dbReference type="GO" id="GO:0022857">
    <property type="term" value="F:transmembrane transporter activity"/>
    <property type="evidence" value="ECO:0007669"/>
    <property type="project" value="InterPro"/>
</dbReference>
<keyword evidence="8" id="KW-1185">Reference proteome</keyword>
<feature type="transmembrane region" description="Helical" evidence="5">
    <location>
        <begin position="57"/>
        <end position="79"/>
    </location>
</feature>
<feature type="transmembrane region" description="Helical" evidence="5">
    <location>
        <begin position="275"/>
        <end position="293"/>
    </location>
</feature>
<feature type="transmembrane region" description="Helical" evidence="5">
    <location>
        <begin position="366"/>
        <end position="392"/>
    </location>
</feature>
<feature type="transmembrane region" description="Helical" evidence="5">
    <location>
        <begin position="152"/>
        <end position="173"/>
    </location>
</feature>
<dbReference type="Proteomes" id="UP001174694">
    <property type="component" value="Unassembled WGS sequence"/>
</dbReference>
<feature type="transmembrane region" description="Helical" evidence="5">
    <location>
        <begin position="91"/>
        <end position="108"/>
    </location>
</feature>
<evidence type="ECO:0000256" key="3">
    <source>
        <dbReference type="ARBA" id="ARBA00022989"/>
    </source>
</evidence>
<dbReference type="Pfam" id="PF07690">
    <property type="entry name" value="MFS_1"/>
    <property type="match status" value="1"/>
</dbReference>
<dbReference type="EMBL" id="JANBVO010000030">
    <property type="protein sequence ID" value="KAJ9138399.1"/>
    <property type="molecule type" value="Genomic_DNA"/>
</dbReference>
<evidence type="ECO:0000256" key="2">
    <source>
        <dbReference type="ARBA" id="ARBA00022692"/>
    </source>
</evidence>
<keyword evidence="4 5" id="KW-0472">Membrane</keyword>
<reference evidence="7" key="1">
    <citation type="submission" date="2022-07" db="EMBL/GenBank/DDBJ databases">
        <title>Fungi with potential for degradation of polypropylene.</title>
        <authorList>
            <person name="Gostincar C."/>
        </authorList>
    </citation>
    <scope>NUCLEOTIDE SEQUENCE</scope>
    <source>
        <strain evidence="7">EXF-13308</strain>
    </source>
</reference>